<keyword evidence="3" id="KW-1185">Reference proteome</keyword>
<dbReference type="PANTHER" id="PTHR12947">
    <property type="entry name" value="AMSH-LIKE PROTEASE"/>
    <property type="match status" value="1"/>
</dbReference>
<dbReference type="STRING" id="63057.A0A2P5ES42"/>
<dbReference type="EMBL" id="JXTC01000107">
    <property type="protein sequence ID" value="PON88373.1"/>
    <property type="molecule type" value="Genomic_DNA"/>
</dbReference>
<dbReference type="Gene3D" id="1.20.58.80">
    <property type="entry name" value="Phosphotransferase system, lactose/cellobiose-type IIA subunit"/>
    <property type="match status" value="1"/>
</dbReference>
<dbReference type="GO" id="GO:0071108">
    <property type="term" value="P:protein K48-linked deubiquitination"/>
    <property type="evidence" value="ECO:0007669"/>
    <property type="project" value="TreeGrafter"/>
</dbReference>
<evidence type="ECO:0000259" key="1">
    <source>
        <dbReference type="Pfam" id="PF08969"/>
    </source>
</evidence>
<dbReference type="OrthoDB" id="3640at2759"/>
<organism evidence="2 3">
    <name type="scientific">Trema orientale</name>
    <name type="common">Charcoal tree</name>
    <name type="synonym">Celtis orientalis</name>
    <dbReference type="NCBI Taxonomy" id="63057"/>
    <lineage>
        <taxon>Eukaryota</taxon>
        <taxon>Viridiplantae</taxon>
        <taxon>Streptophyta</taxon>
        <taxon>Embryophyta</taxon>
        <taxon>Tracheophyta</taxon>
        <taxon>Spermatophyta</taxon>
        <taxon>Magnoliopsida</taxon>
        <taxon>eudicotyledons</taxon>
        <taxon>Gunneridae</taxon>
        <taxon>Pentapetalae</taxon>
        <taxon>rosids</taxon>
        <taxon>fabids</taxon>
        <taxon>Rosales</taxon>
        <taxon>Cannabaceae</taxon>
        <taxon>Trema</taxon>
    </lineage>
</organism>
<dbReference type="PANTHER" id="PTHR12947:SF18">
    <property type="entry name" value="AMSH-LIKE UBIQUITIN THIOESTERASE 3"/>
    <property type="match status" value="1"/>
</dbReference>
<evidence type="ECO:0000313" key="2">
    <source>
        <dbReference type="EMBL" id="PON88373.1"/>
    </source>
</evidence>
<name>A0A2P5ES42_TREOI</name>
<feature type="domain" description="USP8 dimerisation" evidence="1">
    <location>
        <begin position="8"/>
        <end position="108"/>
    </location>
</feature>
<dbReference type="GO" id="GO:0016020">
    <property type="term" value="C:membrane"/>
    <property type="evidence" value="ECO:0007669"/>
    <property type="project" value="TreeGrafter"/>
</dbReference>
<dbReference type="Pfam" id="PF08969">
    <property type="entry name" value="USP8_dimer"/>
    <property type="match status" value="1"/>
</dbReference>
<dbReference type="AlphaFoldDB" id="A0A2P5ES42"/>
<dbReference type="Proteomes" id="UP000237000">
    <property type="component" value="Unassembled WGS sequence"/>
</dbReference>
<dbReference type="InterPro" id="IPR015063">
    <property type="entry name" value="USP8_dimer"/>
</dbReference>
<reference evidence="3" key="1">
    <citation type="submission" date="2016-06" db="EMBL/GenBank/DDBJ databases">
        <title>Parallel loss of symbiosis genes in relatives of nitrogen-fixing non-legume Parasponia.</title>
        <authorList>
            <person name="Van Velzen R."/>
            <person name="Holmer R."/>
            <person name="Bu F."/>
            <person name="Rutten L."/>
            <person name="Van Zeijl A."/>
            <person name="Liu W."/>
            <person name="Santuari L."/>
            <person name="Cao Q."/>
            <person name="Sharma T."/>
            <person name="Shen D."/>
            <person name="Roswanjaya Y."/>
            <person name="Wardhani T."/>
            <person name="Kalhor M.S."/>
            <person name="Jansen J."/>
            <person name="Van den Hoogen J."/>
            <person name="Gungor B."/>
            <person name="Hartog M."/>
            <person name="Hontelez J."/>
            <person name="Verver J."/>
            <person name="Yang W.-C."/>
            <person name="Schijlen E."/>
            <person name="Repin R."/>
            <person name="Schilthuizen M."/>
            <person name="Schranz E."/>
            <person name="Heidstra R."/>
            <person name="Miyata K."/>
            <person name="Fedorova E."/>
            <person name="Kohlen W."/>
            <person name="Bisseling T."/>
            <person name="Smit S."/>
            <person name="Geurts R."/>
        </authorList>
    </citation>
    <scope>NUCLEOTIDE SEQUENCE [LARGE SCALE GENOMIC DNA]</scope>
    <source>
        <strain evidence="3">cv. RG33-2</strain>
    </source>
</reference>
<dbReference type="GO" id="GO:0005768">
    <property type="term" value="C:endosome"/>
    <property type="evidence" value="ECO:0007669"/>
    <property type="project" value="TreeGrafter"/>
</dbReference>
<accession>A0A2P5ES42</accession>
<gene>
    <name evidence="2" type="ORF">TorRG33x02_159600</name>
</gene>
<sequence>MKINVNSKARKVEVDNRFSLRQYYRIADNLLKQVPLYRSFLSVSAIRADVYREEKNLVDLYVMLLRFSSLVTETIPYHRDYQVVLPKERILYKKKLLNVLDELESLKPEVNRIVRELNEAHSKDQLLQLDGPERTSYDSQTSLQWPSENKQLSTINVKQPTSMASQSSWRYNNGHSSVSYNSMPIDKQFQKLSVKVSYPNKETLSRHSFLGPNGLRGQWLGPSAETKVIFFGFKLVFQLNFN</sequence>
<protein>
    <submittedName>
        <fullName evidence="2">USP8 dimerization domain containing protein</fullName>
    </submittedName>
</protein>
<comment type="caution">
    <text evidence="2">The sequence shown here is derived from an EMBL/GenBank/DDBJ whole genome shotgun (WGS) entry which is preliminary data.</text>
</comment>
<dbReference type="InParanoid" id="A0A2P5ES42"/>
<proteinExistence type="predicted"/>
<dbReference type="GO" id="GO:0070536">
    <property type="term" value="P:protein K63-linked deubiquitination"/>
    <property type="evidence" value="ECO:0007669"/>
    <property type="project" value="TreeGrafter"/>
</dbReference>
<evidence type="ECO:0000313" key="3">
    <source>
        <dbReference type="Proteomes" id="UP000237000"/>
    </source>
</evidence>